<dbReference type="InterPro" id="IPR004556">
    <property type="entry name" value="HemK-like"/>
</dbReference>
<proteinExistence type="inferred from homology"/>
<dbReference type="InterPro" id="IPR007848">
    <property type="entry name" value="Small_mtfrase_dom"/>
</dbReference>
<dbReference type="InterPro" id="IPR019874">
    <property type="entry name" value="RF_methyltr_PrmC"/>
</dbReference>
<feature type="binding site" evidence="5">
    <location>
        <position position="190"/>
    </location>
    <ligand>
        <name>S-adenosyl-L-methionine</name>
        <dbReference type="ChEBI" id="CHEBI:59789"/>
    </ligand>
</feature>
<feature type="binding site" evidence="5">
    <location>
        <begin position="139"/>
        <end position="143"/>
    </location>
    <ligand>
        <name>S-adenosyl-L-methionine</name>
        <dbReference type="ChEBI" id="CHEBI:59789"/>
    </ligand>
</feature>
<evidence type="ECO:0000313" key="8">
    <source>
        <dbReference type="EMBL" id="MEN2987493.1"/>
    </source>
</evidence>
<keyword evidence="1 5" id="KW-0489">Methyltransferase</keyword>
<comment type="function">
    <text evidence="5">Methylates the class 1 translation termination release factors RF1/PrfA and RF2/PrfB on the glutamine residue of the universally conserved GGQ motif.</text>
</comment>
<dbReference type="Proteomes" id="UP001413721">
    <property type="component" value="Unassembled WGS sequence"/>
</dbReference>
<keyword evidence="3 5" id="KW-0949">S-adenosyl-L-methionine</keyword>
<dbReference type="GO" id="GO:0102559">
    <property type="term" value="F:peptide chain release factor N(5)-glutamine methyltransferase activity"/>
    <property type="evidence" value="ECO:0007669"/>
    <property type="project" value="UniProtKB-EC"/>
</dbReference>
<dbReference type="InterPro" id="IPR002052">
    <property type="entry name" value="DNA_methylase_N6_adenine_CS"/>
</dbReference>
<comment type="similarity">
    <text evidence="5">Belongs to the protein N5-glutamine methyltransferase family. PrmC subfamily.</text>
</comment>
<sequence>MTTTGPGGDAQVMPCDAEGLRRQLVAALGPVAGEDAPLEARMIVEAATGLDRTALRLHGAVAVQTAQLAAAQTMLARRLAREPLSQILGSRGFWTLDIDVTADVLTPRPDTETLIEAMLDFVDADGRGRGYPWRVLDLGTGSGCLPAALLSELPEARAIAIDRSPAAARVARRNLDRIAPGRALVVVSDWASCLAATGCEAGAFDLILSNPPYIPSGEIRTLDPEVARHEPHLALDGGDDGLVAYRVLAPGIARLLRPDGFASIEIGLGQALDVERLLADQGLTTSVRNDLGHIARCVTARHAVSLAA</sequence>
<evidence type="ECO:0000259" key="7">
    <source>
        <dbReference type="Pfam" id="PF17827"/>
    </source>
</evidence>
<evidence type="ECO:0000256" key="3">
    <source>
        <dbReference type="ARBA" id="ARBA00022691"/>
    </source>
</evidence>
<dbReference type="Pfam" id="PF05175">
    <property type="entry name" value="MTS"/>
    <property type="match status" value="1"/>
</dbReference>
<dbReference type="Gene3D" id="1.10.8.10">
    <property type="entry name" value="DNA helicase RuvA subunit, C-terminal domain"/>
    <property type="match status" value="1"/>
</dbReference>
<reference evidence="8 9" key="1">
    <citation type="submission" date="2024-03" db="EMBL/GenBank/DDBJ databases">
        <title>High-quality draft genome sequencing of Tistrella sp. BH-R2-4.</title>
        <authorList>
            <person name="Dong C."/>
        </authorList>
    </citation>
    <scope>NUCLEOTIDE SEQUENCE [LARGE SCALE GENOMIC DNA]</scope>
    <source>
        <strain evidence="8 9">BH-R2-4</strain>
    </source>
</reference>
<dbReference type="EMBL" id="JBBKTW010000002">
    <property type="protein sequence ID" value="MEN2987493.1"/>
    <property type="molecule type" value="Genomic_DNA"/>
</dbReference>
<dbReference type="Pfam" id="PF17827">
    <property type="entry name" value="PrmC_N"/>
    <property type="match status" value="1"/>
</dbReference>
<evidence type="ECO:0000256" key="5">
    <source>
        <dbReference type="HAMAP-Rule" id="MF_02126"/>
    </source>
</evidence>
<dbReference type="NCBIfam" id="TIGR03534">
    <property type="entry name" value="RF_mod_PrmC"/>
    <property type="match status" value="1"/>
</dbReference>
<evidence type="ECO:0000256" key="2">
    <source>
        <dbReference type="ARBA" id="ARBA00022679"/>
    </source>
</evidence>
<accession>A0ABU9YFC2</accession>
<dbReference type="PANTHER" id="PTHR18895">
    <property type="entry name" value="HEMK METHYLTRANSFERASE"/>
    <property type="match status" value="1"/>
</dbReference>
<evidence type="ECO:0000259" key="6">
    <source>
        <dbReference type="Pfam" id="PF05175"/>
    </source>
</evidence>
<feature type="domain" description="Methyltransferase small" evidence="6">
    <location>
        <begin position="134"/>
        <end position="215"/>
    </location>
</feature>
<organism evidence="8 9">
    <name type="scientific">Tistrella arctica</name>
    <dbReference type="NCBI Taxonomy" id="3133430"/>
    <lineage>
        <taxon>Bacteria</taxon>
        <taxon>Pseudomonadati</taxon>
        <taxon>Pseudomonadota</taxon>
        <taxon>Alphaproteobacteria</taxon>
        <taxon>Geminicoccales</taxon>
        <taxon>Geminicoccaceae</taxon>
        <taxon>Tistrella</taxon>
    </lineage>
</organism>
<feature type="binding site" evidence="5">
    <location>
        <position position="162"/>
    </location>
    <ligand>
        <name>S-adenosyl-L-methionine</name>
        <dbReference type="ChEBI" id="CHEBI:59789"/>
    </ligand>
</feature>
<feature type="binding site" evidence="5">
    <location>
        <position position="210"/>
    </location>
    <ligand>
        <name>S-adenosyl-L-methionine</name>
        <dbReference type="ChEBI" id="CHEBI:59789"/>
    </ligand>
</feature>
<dbReference type="InterPro" id="IPR050320">
    <property type="entry name" value="N5-glutamine_MTase"/>
</dbReference>
<dbReference type="PANTHER" id="PTHR18895:SF74">
    <property type="entry name" value="MTRF1L RELEASE FACTOR GLUTAMINE METHYLTRANSFERASE"/>
    <property type="match status" value="1"/>
</dbReference>
<dbReference type="HAMAP" id="MF_02126">
    <property type="entry name" value="RF_methyltr_PrmC"/>
    <property type="match status" value="1"/>
</dbReference>
<keyword evidence="9" id="KW-1185">Reference proteome</keyword>
<dbReference type="CDD" id="cd02440">
    <property type="entry name" value="AdoMet_MTases"/>
    <property type="match status" value="1"/>
</dbReference>
<evidence type="ECO:0000313" key="9">
    <source>
        <dbReference type="Proteomes" id="UP001413721"/>
    </source>
</evidence>
<evidence type="ECO:0000256" key="1">
    <source>
        <dbReference type="ARBA" id="ARBA00022603"/>
    </source>
</evidence>
<feature type="domain" description="Release factor glutamine methyltransferase N-terminal" evidence="7">
    <location>
        <begin position="22"/>
        <end position="89"/>
    </location>
</feature>
<name>A0ABU9YFC2_9PROT</name>
<protein>
    <recommendedName>
        <fullName evidence="5">Release factor glutamine methyltransferase</fullName>
        <shortName evidence="5">RF MTase</shortName>
        <ecNumber evidence="5">2.1.1.297</ecNumber>
    </recommendedName>
    <alternativeName>
        <fullName evidence="5">N5-glutamine methyltransferase PrmC</fullName>
    </alternativeName>
    <alternativeName>
        <fullName evidence="5">Protein-(glutamine-N5) MTase PrmC</fullName>
    </alternativeName>
    <alternativeName>
        <fullName evidence="5">Protein-glutamine N-methyltransferase PrmC</fullName>
    </alternativeName>
</protein>
<comment type="catalytic activity">
    <reaction evidence="4 5">
        <text>L-glutaminyl-[peptide chain release factor] + S-adenosyl-L-methionine = N(5)-methyl-L-glutaminyl-[peptide chain release factor] + S-adenosyl-L-homocysteine + H(+)</text>
        <dbReference type="Rhea" id="RHEA:42896"/>
        <dbReference type="Rhea" id="RHEA-COMP:10271"/>
        <dbReference type="Rhea" id="RHEA-COMP:10272"/>
        <dbReference type="ChEBI" id="CHEBI:15378"/>
        <dbReference type="ChEBI" id="CHEBI:30011"/>
        <dbReference type="ChEBI" id="CHEBI:57856"/>
        <dbReference type="ChEBI" id="CHEBI:59789"/>
        <dbReference type="ChEBI" id="CHEBI:61891"/>
        <dbReference type="EC" id="2.1.1.297"/>
    </reaction>
</comment>
<dbReference type="Gene3D" id="3.40.50.150">
    <property type="entry name" value="Vaccinia Virus protein VP39"/>
    <property type="match status" value="1"/>
</dbReference>
<gene>
    <name evidence="5 8" type="primary">prmC</name>
    <name evidence="8" type="ORF">WG926_04200</name>
</gene>
<dbReference type="RefSeq" id="WP_345936114.1">
    <property type="nucleotide sequence ID" value="NZ_JBBKTV010000021.1"/>
</dbReference>
<dbReference type="GO" id="GO:0032259">
    <property type="term" value="P:methylation"/>
    <property type="evidence" value="ECO:0007669"/>
    <property type="project" value="UniProtKB-KW"/>
</dbReference>
<feature type="binding site" evidence="5">
    <location>
        <begin position="210"/>
        <end position="213"/>
    </location>
    <ligand>
        <name>substrate</name>
    </ligand>
</feature>
<dbReference type="NCBIfam" id="TIGR00536">
    <property type="entry name" value="hemK_fam"/>
    <property type="match status" value="1"/>
</dbReference>
<evidence type="ECO:0000256" key="4">
    <source>
        <dbReference type="ARBA" id="ARBA00048391"/>
    </source>
</evidence>
<dbReference type="InterPro" id="IPR029063">
    <property type="entry name" value="SAM-dependent_MTases_sf"/>
</dbReference>
<keyword evidence="2 5" id="KW-0808">Transferase</keyword>
<dbReference type="EC" id="2.1.1.297" evidence="5"/>
<dbReference type="PROSITE" id="PS00092">
    <property type="entry name" value="N6_MTASE"/>
    <property type="match status" value="1"/>
</dbReference>
<dbReference type="SUPFAM" id="SSF53335">
    <property type="entry name" value="S-adenosyl-L-methionine-dependent methyltransferases"/>
    <property type="match status" value="1"/>
</dbReference>
<dbReference type="InterPro" id="IPR040758">
    <property type="entry name" value="PrmC_N"/>
</dbReference>
<comment type="caution">
    <text evidence="8">The sequence shown here is derived from an EMBL/GenBank/DDBJ whole genome shotgun (WGS) entry which is preliminary data.</text>
</comment>